<dbReference type="AlphaFoldDB" id="A0AAV0FKC3"/>
<protein>
    <submittedName>
        <fullName evidence="3">Uncharacterized protein</fullName>
    </submittedName>
</protein>
<dbReference type="Proteomes" id="UP001152523">
    <property type="component" value="Unassembled WGS sequence"/>
</dbReference>
<proteinExistence type="predicted"/>
<sequence length="131" mass="14670">MYHGPPVSSVAGSNPAAIKVFQDLFSMFLTGFMRFFIDLSFELSFIMGCVLRTRASRESRRKDKQQRPSRTREDGGSASASGTTGPADGRQNHNKQKHQPPPPQELCNLRNFTTRSATNEQGSDNHGRWKL</sequence>
<dbReference type="EMBL" id="CAMAPF010000991">
    <property type="protein sequence ID" value="CAH9135893.1"/>
    <property type="molecule type" value="Genomic_DNA"/>
</dbReference>
<feature type="compositionally biased region" description="Low complexity" evidence="1">
    <location>
        <begin position="76"/>
        <end position="89"/>
    </location>
</feature>
<feature type="transmembrane region" description="Helical" evidence="2">
    <location>
        <begin position="32"/>
        <end position="51"/>
    </location>
</feature>
<keyword evidence="4" id="KW-1185">Reference proteome</keyword>
<name>A0AAV0FKC3_9ASTE</name>
<accession>A0AAV0FKC3</accession>
<organism evidence="3 4">
    <name type="scientific">Cuscuta epithymum</name>
    <dbReference type="NCBI Taxonomy" id="186058"/>
    <lineage>
        <taxon>Eukaryota</taxon>
        <taxon>Viridiplantae</taxon>
        <taxon>Streptophyta</taxon>
        <taxon>Embryophyta</taxon>
        <taxon>Tracheophyta</taxon>
        <taxon>Spermatophyta</taxon>
        <taxon>Magnoliopsida</taxon>
        <taxon>eudicotyledons</taxon>
        <taxon>Gunneridae</taxon>
        <taxon>Pentapetalae</taxon>
        <taxon>asterids</taxon>
        <taxon>lamiids</taxon>
        <taxon>Solanales</taxon>
        <taxon>Convolvulaceae</taxon>
        <taxon>Cuscuteae</taxon>
        <taxon>Cuscuta</taxon>
        <taxon>Cuscuta subgen. Cuscuta</taxon>
    </lineage>
</organism>
<keyword evidence="2" id="KW-1133">Transmembrane helix</keyword>
<evidence type="ECO:0000313" key="4">
    <source>
        <dbReference type="Proteomes" id="UP001152523"/>
    </source>
</evidence>
<comment type="caution">
    <text evidence="3">The sequence shown here is derived from an EMBL/GenBank/DDBJ whole genome shotgun (WGS) entry which is preliminary data.</text>
</comment>
<keyword evidence="2" id="KW-0472">Membrane</keyword>
<feature type="region of interest" description="Disordered" evidence="1">
    <location>
        <begin position="54"/>
        <end position="131"/>
    </location>
</feature>
<evidence type="ECO:0000256" key="2">
    <source>
        <dbReference type="SAM" id="Phobius"/>
    </source>
</evidence>
<keyword evidence="2" id="KW-0812">Transmembrane</keyword>
<reference evidence="3" key="1">
    <citation type="submission" date="2022-07" db="EMBL/GenBank/DDBJ databases">
        <authorList>
            <person name="Macas J."/>
            <person name="Novak P."/>
            <person name="Neumann P."/>
        </authorList>
    </citation>
    <scope>NUCLEOTIDE SEQUENCE</scope>
</reference>
<evidence type="ECO:0000256" key="1">
    <source>
        <dbReference type="SAM" id="MobiDB-lite"/>
    </source>
</evidence>
<gene>
    <name evidence="3" type="ORF">CEPIT_LOCUS34870</name>
</gene>
<feature type="compositionally biased region" description="Polar residues" evidence="1">
    <location>
        <begin position="110"/>
        <end position="122"/>
    </location>
</feature>
<evidence type="ECO:0000313" key="3">
    <source>
        <dbReference type="EMBL" id="CAH9135893.1"/>
    </source>
</evidence>